<dbReference type="InterPro" id="IPR050639">
    <property type="entry name" value="SSR_resolvase"/>
</dbReference>
<dbReference type="InterPro" id="IPR036162">
    <property type="entry name" value="Resolvase-like_N_sf"/>
</dbReference>
<dbReference type="Gene3D" id="3.90.1750.20">
    <property type="entry name" value="Putative Large Serine Recombinase, Chain B, Domain 2"/>
    <property type="match status" value="1"/>
</dbReference>
<dbReference type="Gene3D" id="3.40.50.1390">
    <property type="entry name" value="Resolvase, N-terminal catalytic domain"/>
    <property type="match status" value="1"/>
</dbReference>
<protein>
    <submittedName>
        <fullName evidence="3">Resolvase, N-terminal catalytic domain,Recombinase zinc beta ribbon domain,Protein of</fullName>
    </submittedName>
</protein>
<dbReference type="OrthoDB" id="6968708at2759"/>
<sequence length="604" mass="70465">MRESVEQEILSLASKELSELKKMWKELFQSEAPPYCRKYLIRRIAYRLQEKVYGELSSKSTKKLNDLASQMEEGKRIINSKLPRAGTKLIREYKGENHEVLVTGVGLVYKEQAFNSIDSQRAECEKFFNTKKQEGWELLAKRYDDGGYSGGNLDRPALCELLRDIEMGRINYVIVFKLNRLTRSLVDFIRVISDKFNRNRVRFSSVMEPYLNEESTDNEFMLYLNLGIAQRERKAVGDHIRIKIAGSKERGLWMGGAVPLGYDAKEKKLIINEEEAKVVKHIFERFIELKSVAAVAKEINRQGYRVKERKVKSGKIYGGGEFKKATVRGIITNFTYIGKVKYKEKCYPGQHEGIIDEELWNKVEEIRRTRQAKYEQKYEEMLLKGVIRCHSCNVSMAGTHTRKRNKSYRYYVCRNHIRGMHCQSSNRTIAAGEVEKYVIEEVKYLLANSEQALEDINEAKKLKELGEMWENLFPVKQEEIIKQLVKTVWIREEGIELRVKVKDLKELSQLKLKKSVGRCMILAPEDEANDKKDNTLLKGLVRAHLWQRQIKEGKYATTRELCTEINVRHIQRILRLNYLAPRIKEDILNGTQPKYLKLADLKKI</sequence>
<dbReference type="SMART" id="SM00857">
    <property type="entry name" value="Resolvase"/>
    <property type="match status" value="1"/>
</dbReference>
<keyword evidence="4" id="KW-1185">Reference proteome</keyword>
<dbReference type="Pfam" id="PF07508">
    <property type="entry name" value="Recombinase"/>
    <property type="match status" value="1"/>
</dbReference>
<dbReference type="CDD" id="cd00338">
    <property type="entry name" value="Ser_Recombinase"/>
    <property type="match status" value="1"/>
</dbReference>
<dbReference type="Proteomes" id="UP000325440">
    <property type="component" value="Unassembled WGS sequence"/>
</dbReference>
<dbReference type="InterPro" id="IPR038109">
    <property type="entry name" value="DNA_bind_recomb_sf"/>
</dbReference>
<accession>A0A5E4NN60</accession>
<dbReference type="PANTHER" id="PTHR30461">
    <property type="entry name" value="DNA-INVERTASE FROM LAMBDOID PROPHAGE"/>
    <property type="match status" value="1"/>
</dbReference>
<feature type="domain" description="Recombinase" evidence="2">
    <location>
        <begin position="259"/>
        <end position="373"/>
    </location>
</feature>
<dbReference type="InterPro" id="IPR025827">
    <property type="entry name" value="Zn_ribbon_recom_dom"/>
</dbReference>
<dbReference type="SUPFAM" id="SSF53041">
    <property type="entry name" value="Resolvase-like"/>
    <property type="match status" value="1"/>
</dbReference>
<name>A0A5E4NN60_9HEMI</name>
<dbReference type="InterPro" id="IPR021322">
    <property type="entry name" value="DUF2924"/>
</dbReference>
<dbReference type="GO" id="GO:0003677">
    <property type="term" value="F:DNA binding"/>
    <property type="evidence" value="ECO:0007669"/>
    <property type="project" value="InterPro"/>
</dbReference>
<dbReference type="AlphaFoldDB" id="A0A5E4NN60"/>
<dbReference type="PROSITE" id="PS51736">
    <property type="entry name" value="RECOMBINASES_3"/>
    <property type="match status" value="1"/>
</dbReference>
<dbReference type="InterPro" id="IPR011109">
    <property type="entry name" value="DNA_bind_recombinase_dom"/>
</dbReference>
<gene>
    <name evidence="3" type="ORF">CINCED_3A003553</name>
</gene>
<evidence type="ECO:0000313" key="3">
    <source>
        <dbReference type="EMBL" id="VVC46408.1"/>
    </source>
</evidence>
<reference evidence="3 4" key="1">
    <citation type="submission" date="2019-08" db="EMBL/GenBank/DDBJ databases">
        <authorList>
            <person name="Alioto T."/>
            <person name="Alioto T."/>
            <person name="Gomez Garrido J."/>
        </authorList>
    </citation>
    <scope>NUCLEOTIDE SEQUENCE [LARGE SCALE GENOMIC DNA]</scope>
</reference>
<evidence type="ECO:0000259" key="1">
    <source>
        <dbReference type="PROSITE" id="PS51736"/>
    </source>
</evidence>
<dbReference type="EMBL" id="CABPRJ010002497">
    <property type="protein sequence ID" value="VVC46408.1"/>
    <property type="molecule type" value="Genomic_DNA"/>
</dbReference>
<dbReference type="PANTHER" id="PTHR30461:SF23">
    <property type="entry name" value="DNA RECOMBINASE-RELATED"/>
    <property type="match status" value="1"/>
</dbReference>
<dbReference type="Pfam" id="PF11149">
    <property type="entry name" value="DUF2924"/>
    <property type="match status" value="1"/>
</dbReference>
<evidence type="ECO:0000313" key="4">
    <source>
        <dbReference type="Proteomes" id="UP000325440"/>
    </source>
</evidence>
<evidence type="ECO:0000259" key="2">
    <source>
        <dbReference type="PROSITE" id="PS51737"/>
    </source>
</evidence>
<dbReference type="Pfam" id="PF13408">
    <property type="entry name" value="Zn_ribbon_recom"/>
    <property type="match status" value="1"/>
</dbReference>
<dbReference type="InterPro" id="IPR006119">
    <property type="entry name" value="Resolv_N"/>
</dbReference>
<proteinExistence type="predicted"/>
<dbReference type="PROSITE" id="PS51737">
    <property type="entry name" value="RECOMBINASE_DNA_BIND"/>
    <property type="match status" value="1"/>
</dbReference>
<feature type="domain" description="Resolvase/invertase-type recombinase catalytic" evidence="1">
    <location>
        <begin position="100"/>
        <end position="251"/>
    </location>
</feature>
<organism evidence="3 4">
    <name type="scientific">Cinara cedri</name>
    <dbReference type="NCBI Taxonomy" id="506608"/>
    <lineage>
        <taxon>Eukaryota</taxon>
        <taxon>Metazoa</taxon>
        <taxon>Ecdysozoa</taxon>
        <taxon>Arthropoda</taxon>
        <taxon>Hexapoda</taxon>
        <taxon>Insecta</taxon>
        <taxon>Pterygota</taxon>
        <taxon>Neoptera</taxon>
        <taxon>Paraneoptera</taxon>
        <taxon>Hemiptera</taxon>
        <taxon>Sternorrhyncha</taxon>
        <taxon>Aphidomorpha</taxon>
        <taxon>Aphidoidea</taxon>
        <taxon>Aphididae</taxon>
        <taxon>Lachninae</taxon>
        <taxon>Cinara</taxon>
    </lineage>
</organism>
<dbReference type="GO" id="GO:0000150">
    <property type="term" value="F:DNA strand exchange activity"/>
    <property type="evidence" value="ECO:0007669"/>
    <property type="project" value="InterPro"/>
</dbReference>